<evidence type="ECO:0000256" key="4">
    <source>
        <dbReference type="ARBA" id="ARBA00023110"/>
    </source>
</evidence>
<keyword evidence="4 5" id="KW-0697">Rotamase</keyword>
<evidence type="ECO:0000313" key="9">
    <source>
        <dbReference type="Proteomes" id="UP000295717"/>
    </source>
</evidence>
<dbReference type="InterPro" id="IPR000297">
    <property type="entry name" value="PPIase_PpiC"/>
</dbReference>
<name>A0A4R3MUK0_9GAMM</name>
<dbReference type="PANTHER" id="PTHR47245">
    <property type="entry name" value="PEPTIDYLPROLYL ISOMERASE"/>
    <property type="match status" value="1"/>
</dbReference>
<keyword evidence="6" id="KW-0732">Signal</keyword>
<dbReference type="RefSeq" id="WP_243651674.1">
    <property type="nucleotide sequence ID" value="NZ_SMAO01000007.1"/>
</dbReference>
<evidence type="ECO:0000256" key="2">
    <source>
        <dbReference type="ARBA" id="ARBA00007656"/>
    </source>
</evidence>
<comment type="caution">
    <text evidence="8">The sequence shown here is derived from an EMBL/GenBank/DDBJ whole genome shotgun (WGS) entry which is preliminary data.</text>
</comment>
<dbReference type="Gene3D" id="3.10.50.40">
    <property type="match status" value="1"/>
</dbReference>
<dbReference type="EC" id="5.2.1.8" evidence="3"/>
<dbReference type="SUPFAM" id="SSF54534">
    <property type="entry name" value="FKBP-like"/>
    <property type="match status" value="1"/>
</dbReference>
<dbReference type="InterPro" id="IPR050245">
    <property type="entry name" value="PrsA_foldase"/>
</dbReference>
<comment type="similarity">
    <text evidence="2">Belongs to the PpiC/parvulin rotamase family.</text>
</comment>
<gene>
    <name evidence="8" type="ORF">EDC35_107133</name>
</gene>
<evidence type="ECO:0000256" key="6">
    <source>
        <dbReference type="SAM" id="SignalP"/>
    </source>
</evidence>
<evidence type="ECO:0000256" key="3">
    <source>
        <dbReference type="ARBA" id="ARBA00013194"/>
    </source>
</evidence>
<evidence type="ECO:0000259" key="7">
    <source>
        <dbReference type="PROSITE" id="PS50198"/>
    </source>
</evidence>
<evidence type="ECO:0000313" key="8">
    <source>
        <dbReference type="EMBL" id="TCT19805.1"/>
    </source>
</evidence>
<dbReference type="InterPro" id="IPR027304">
    <property type="entry name" value="Trigger_fact/SurA_dom_sf"/>
</dbReference>
<feature type="chain" id="PRO_5020772166" description="peptidylprolyl isomerase" evidence="6">
    <location>
        <begin position="22"/>
        <end position="308"/>
    </location>
</feature>
<evidence type="ECO:0000256" key="1">
    <source>
        <dbReference type="ARBA" id="ARBA00000971"/>
    </source>
</evidence>
<dbReference type="Proteomes" id="UP000295717">
    <property type="component" value="Unassembled WGS sequence"/>
</dbReference>
<dbReference type="PANTHER" id="PTHR47245:SF2">
    <property type="entry name" value="PEPTIDYL-PROLYL CIS-TRANS ISOMERASE HP_0175-RELATED"/>
    <property type="match status" value="1"/>
</dbReference>
<sequence length="308" mass="34139">MMKTARIPLVLCALLASGSLAAEDKPNASKQDDPNALIATVNGAPYSLNVFRMFYQEQLQQSRNGNSPEFQQQVLDEFMTLVVASQEGDRRKLADDPDVAAALQAAQQLERMKLISQAAGAAMADEINPSEDELKTAYDKIKADFEARTKEQGERIEYKARHILVKDEDEAKKIIKQLNKGEDFAELAKKSSTGPTGKDGGELDWFDASQMVAPFAEAVAAMKPGTYSKTPVQTQFGWHVIELQETRKAEAPKPPTFEDAKPQLEALLKRQKISEAIAKMRNEAKVEFNEEIVKITPDKTPETAPKDK</sequence>
<dbReference type="AlphaFoldDB" id="A0A4R3MUK0"/>
<comment type="catalytic activity">
    <reaction evidence="1">
        <text>[protein]-peptidylproline (omega=180) = [protein]-peptidylproline (omega=0)</text>
        <dbReference type="Rhea" id="RHEA:16237"/>
        <dbReference type="Rhea" id="RHEA-COMP:10747"/>
        <dbReference type="Rhea" id="RHEA-COMP:10748"/>
        <dbReference type="ChEBI" id="CHEBI:83833"/>
        <dbReference type="ChEBI" id="CHEBI:83834"/>
        <dbReference type="EC" id="5.2.1.8"/>
    </reaction>
</comment>
<keyword evidence="5 8" id="KW-0413">Isomerase</keyword>
<dbReference type="SUPFAM" id="SSF109998">
    <property type="entry name" value="Triger factor/SurA peptide-binding domain-like"/>
    <property type="match status" value="1"/>
</dbReference>
<feature type="signal peptide" evidence="6">
    <location>
        <begin position="1"/>
        <end position="21"/>
    </location>
</feature>
<dbReference type="EMBL" id="SMAO01000007">
    <property type="protein sequence ID" value="TCT19805.1"/>
    <property type="molecule type" value="Genomic_DNA"/>
</dbReference>
<organism evidence="8 9">
    <name type="scientific">Thiobaca trueperi</name>
    <dbReference type="NCBI Taxonomy" id="127458"/>
    <lineage>
        <taxon>Bacteria</taxon>
        <taxon>Pseudomonadati</taxon>
        <taxon>Pseudomonadota</taxon>
        <taxon>Gammaproteobacteria</taxon>
        <taxon>Chromatiales</taxon>
        <taxon>Chromatiaceae</taxon>
        <taxon>Thiobaca</taxon>
    </lineage>
</organism>
<dbReference type="PROSITE" id="PS50198">
    <property type="entry name" value="PPIC_PPIASE_2"/>
    <property type="match status" value="1"/>
</dbReference>
<evidence type="ECO:0000256" key="5">
    <source>
        <dbReference type="PROSITE-ProRule" id="PRU00278"/>
    </source>
</evidence>
<dbReference type="Pfam" id="PF00639">
    <property type="entry name" value="Rotamase"/>
    <property type="match status" value="1"/>
</dbReference>
<reference evidence="8 9" key="1">
    <citation type="submission" date="2019-03" db="EMBL/GenBank/DDBJ databases">
        <title>Genomic Encyclopedia of Type Strains, Phase IV (KMG-IV): sequencing the most valuable type-strain genomes for metagenomic binning, comparative biology and taxonomic classification.</title>
        <authorList>
            <person name="Goeker M."/>
        </authorList>
    </citation>
    <scope>NUCLEOTIDE SEQUENCE [LARGE SCALE GENOMIC DNA]</scope>
    <source>
        <strain evidence="8 9">DSM 13587</strain>
    </source>
</reference>
<keyword evidence="9" id="KW-1185">Reference proteome</keyword>
<feature type="domain" description="PpiC" evidence="7">
    <location>
        <begin position="155"/>
        <end position="245"/>
    </location>
</feature>
<accession>A0A4R3MUK0</accession>
<protein>
    <recommendedName>
        <fullName evidence="3">peptidylprolyl isomerase</fullName>
        <ecNumber evidence="3">5.2.1.8</ecNumber>
    </recommendedName>
</protein>
<dbReference type="InterPro" id="IPR046357">
    <property type="entry name" value="PPIase_dom_sf"/>
</dbReference>
<proteinExistence type="inferred from homology"/>
<dbReference type="GO" id="GO:0003755">
    <property type="term" value="F:peptidyl-prolyl cis-trans isomerase activity"/>
    <property type="evidence" value="ECO:0007669"/>
    <property type="project" value="UniProtKB-KW"/>
</dbReference>